<organism evidence="1 2">
    <name type="scientific">Mycolicibacterium parafortuitum</name>
    <name type="common">Mycobacterium parafortuitum</name>
    <dbReference type="NCBI Taxonomy" id="39692"/>
    <lineage>
        <taxon>Bacteria</taxon>
        <taxon>Bacillati</taxon>
        <taxon>Actinomycetota</taxon>
        <taxon>Actinomycetes</taxon>
        <taxon>Mycobacteriales</taxon>
        <taxon>Mycobacteriaceae</taxon>
        <taxon>Mycolicibacterium</taxon>
    </lineage>
</organism>
<dbReference type="EMBL" id="UEGS01000001">
    <property type="protein sequence ID" value="SRX82492.1"/>
    <property type="molecule type" value="Genomic_DNA"/>
</dbReference>
<dbReference type="AlphaFoldDB" id="A0A375YN12"/>
<evidence type="ECO:0000313" key="2">
    <source>
        <dbReference type="Proteomes" id="UP000252008"/>
    </source>
</evidence>
<accession>A0A375YN12</accession>
<name>A0A375YN12_MYCPF</name>
<evidence type="ECO:0000313" key="1">
    <source>
        <dbReference type="EMBL" id="SRX82492.1"/>
    </source>
</evidence>
<gene>
    <name evidence="1" type="ORF">MPP7335_04252</name>
</gene>
<sequence>MPATSTPRLALTQRQLDGMAWQFLRSEFTADRYAQWPLDRRLDVFLLHCGYRRLHDDGSAYSALLERVMANLPEAVRLGVLPSPNAGAGS</sequence>
<dbReference type="STRING" id="39692.BST38_19410"/>
<reference evidence="1 2" key="1">
    <citation type="submission" date="2018-05" db="EMBL/GenBank/DDBJ databases">
        <authorList>
            <consortium name="IHU Genomes"/>
        </authorList>
    </citation>
    <scope>NUCLEOTIDE SEQUENCE [LARGE SCALE GENOMIC DNA]</scope>
    <source>
        <strain evidence="1 2">P7335</strain>
    </source>
</reference>
<keyword evidence="2" id="KW-1185">Reference proteome</keyword>
<proteinExistence type="predicted"/>
<dbReference type="RefSeq" id="WP_083145137.1">
    <property type="nucleotide sequence ID" value="NZ_MVID01000019.1"/>
</dbReference>
<dbReference type="Proteomes" id="UP000252008">
    <property type="component" value="Unassembled WGS sequence"/>
</dbReference>
<protein>
    <submittedName>
        <fullName evidence="1">Uncharacterized protein</fullName>
    </submittedName>
</protein>